<gene>
    <name evidence="2" type="ORF">B296_00029457</name>
</gene>
<comment type="caution">
    <text evidence="2">The sequence shown here is derived from an EMBL/GenBank/DDBJ whole genome shotgun (WGS) entry which is preliminary data.</text>
</comment>
<accession>A0A426XPV4</accession>
<evidence type="ECO:0000313" key="3">
    <source>
        <dbReference type="Proteomes" id="UP000287651"/>
    </source>
</evidence>
<evidence type="ECO:0000313" key="2">
    <source>
        <dbReference type="EMBL" id="RRT41471.1"/>
    </source>
</evidence>
<evidence type="ECO:0000256" key="1">
    <source>
        <dbReference type="SAM" id="MobiDB-lite"/>
    </source>
</evidence>
<proteinExistence type="predicted"/>
<protein>
    <submittedName>
        <fullName evidence="2">Uncharacterized protein</fullName>
    </submittedName>
</protein>
<organism evidence="2 3">
    <name type="scientific">Ensete ventricosum</name>
    <name type="common">Abyssinian banana</name>
    <name type="synonym">Musa ensete</name>
    <dbReference type="NCBI Taxonomy" id="4639"/>
    <lineage>
        <taxon>Eukaryota</taxon>
        <taxon>Viridiplantae</taxon>
        <taxon>Streptophyta</taxon>
        <taxon>Embryophyta</taxon>
        <taxon>Tracheophyta</taxon>
        <taxon>Spermatophyta</taxon>
        <taxon>Magnoliopsida</taxon>
        <taxon>Liliopsida</taxon>
        <taxon>Zingiberales</taxon>
        <taxon>Musaceae</taxon>
        <taxon>Ensete</taxon>
    </lineage>
</organism>
<dbReference type="AlphaFoldDB" id="A0A426XPV4"/>
<sequence length="105" mass="11170">MQSAGCGSSFVFSSSGSRSSSSDSSIGFIMESFPSIGSRVHCNANKGPSPIYHEVLLLSISLSAKHDWEQGVLKVVLILRASRFSHSSWIHVKEIAAFTVGAVAL</sequence>
<feature type="region of interest" description="Disordered" evidence="1">
    <location>
        <begin position="1"/>
        <end position="24"/>
    </location>
</feature>
<dbReference type="EMBL" id="AMZH03018545">
    <property type="protein sequence ID" value="RRT41471.1"/>
    <property type="molecule type" value="Genomic_DNA"/>
</dbReference>
<name>A0A426XPV4_ENSVE</name>
<reference evidence="2 3" key="1">
    <citation type="journal article" date="2014" name="Agronomy (Basel)">
        <title>A Draft Genome Sequence for Ensete ventricosum, the Drought-Tolerant Tree Against Hunger.</title>
        <authorList>
            <person name="Harrison J."/>
            <person name="Moore K.A."/>
            <person name="Paszkiewicz K."/>
            <person name="Jones T."/>
            <person name="Grant M."/>
            <person name="Ambacheew D."/>
            <person name="Muzemil S."/>
            <person name="Studholme D.J."/>
        </authorList>
    </citation>
    <scope>NUCLEOTIDE SEQUENCE [LARGE SCALE GENOMIC DNA]</scope>
</reference>
<dbReference type="Proteomes" id="UP000287651">
    <property type="component" value="Unassembled WGS sequence"/>
</dbReference>